<feature type="transmembrane region" description="Helical" evidence="2">
    <location>
        <begin position="64"/>
        <end position="82"/>
    </location>
</feature>
<keyword evidence="2" id="KW-0472">Membrane</keyword>
<feature type="compositionally biased region" description="Low complexity" evidence="1">
    <location>
        <begin position="47"/>
        <end position="57"/>
    </location>
</feature>
<evidence type="ECO:0000313" key="4">
    <source>
        <dbReference type="Proteomes" id="UP000775872"/>
    </source>
</evidence>
<dbReference type="Proteomes" id="UP000775872">
    <property type="component" value="Unassembled WGS sequence"/>
</dbReference>
<dbReference type="OrthoDB" id="10320753at2759"/>
<keyword evidence="2" id="KW-0812">Transmembrane</keyword>
<keyword evidence="4" id="KW-1185">Reference proteome</keyword>
<keyword evidence="2" id="KW-1133">Transmembrane helix</keyword>
<sequence>MRYAIADGRISKTWEIGIYIQRYPEHSDIQHKMEKGDQLPISGTVPRPSNSRSSRDQSSACTKLVIQIFFVVTALCLAWRIMQLDIIPMLAGTYGQSADEPAQPLQPGETI</sequence>
<organism evidence="3 4">
    <name type="scientific">Clonostachys solani</name>
    <dbReference type="NCBI Taxonomy" id="160281"/>
    <lineage>
        <taxon>Eukaryota</taxon>
        <taxon>Fungi</taxon>
        <taxon>Dikarya</taxon>
        <taxon>Ascomycota</taxon>
        <taxon>Pezizomycotina</taxon>
        <taxon>Sordariomycetes</taxon>
        <taxon>Hypocreomycetidae</taxon>
        <taxon>Hypocreales</taxon>
        <taxon>Bionectriaceae</taxon>
        <taxon>Clonostachys</taxon>
    </lineage>
</organism>
<reference evidence="4" key="1">
    <citation type="submission" date="2019-06" db="EMBL/GenBank/DDBJ databases">
        <authorList>
            <person name="Broberg M."/>
        </authorList>
    </citation>
    <scope>NUCLEOTIDE SEQUENCE [LARGE SCALE GENOMIC DNA]</scope>
</reference>
<protein>
    <submittedName>
        <fullName evidence="3">Uncharacterized protein</fullName>
    </submittedName>
</protein>
<name>A0A9N9ZMI4_9HYPO</name>
<reference evidence="3 4" key="2">
    <citation type="submission" date="2021-10" db="EMBL/GenBank/DDBJ databases">
        <authorList>
            <person name="Piombo E."/>
        </authorList>
    </citation>
    <scope>NUCLEOTIDE SEQUENCE [LARGE SCALE GENOMIC DNA]</scope>
</reference>
<accession>A0A9N9ZMI4</accession>
<evidence type="ECO:0000256" key="1">
    <source>
        <dbReference type="SAM" id="MobiDB-lite"/>
    </source>
</evidence>
<gene>
    <name evidence="3" type="ORF">CSOL1703_00008450</name>
</gene>
<dbReference type="AlphaFoldDB" id="A0A9N9ZMI4"/>
<evidence type="ECO:0000256" key="2">
    <source>
        <dbReference type="SAM" id="Phobius"/>
    </source>
</evidence>
<feature type="region of interest" description="Disordered" evidence="1">
    <location>
        <begin position="31"/>
        <end position="57"/>
    </location>
</feature>
<proteinExistence type="predicted"/>
<evidence type="ECO:0000313" key="3">
    <source>
        <dbReference type="EMBL" id="CAH0057973.1"/>
    </source>
</evidence>
<comment type="caution">
    <text evidence="3">The sequence shown here is derived from an EMBL/GenBank/DDBJ whole genome shotgun (WGS) entry which is preliminary data.</text>
</comment>
<dbReference type="EMBL" id="CABFOC020000082">
    <property type="protein sequence ID" value="CAH0057973.1"/>
    <property type="molecule type" value="Genomic_DNA"/>
</dbReference>